<reference evidence="2 3" key="1">
    <citation type="journal article" date="2018" name="Front. Plant Sci.">
        <title>Red Clover (Trifolium pratense) and Zigzag Clover (T. medium) - A Picture of Genomic Similarities and Differences.</title>
        <authorList>
            <person name="Dluhosova J."/>
            <person name="Istvanek J."/>
            <person name="Nedelnik J."/>
            <person name="Repkova J."/>
        </authorList>
    </citation>
    <scope>NUCLEOTIDE SEQUENCE [LARGE SCALE GENOMIC DNA]</scope>
    <source>
        <strain evidence="3">cv. 10/8</strain>
        <tissue evidence="2">Leaf</tissue>
    </source>
</reference>
<name>A0A392U448_9FABA</name>
<feature type="non-terminal residue" evidence="2">
    <location>
        <position position="1"/>
    </location>
</feature>
<comment type="caution">
    <text evidence="2">The sequence shown here is derived from an EMBL/GenBank/DDBJ whole genome shotgun (WGS) entry which is preliminary data.</text>
</comment>
<sequence length="58" mass="6515">GTEGVDDMDIQVERKRRREATQSFRPVLNGGNNNEQVITDGDKHFLSARPGTQACRDQ</sequence>
<evidence type="ECO:0000313" key="2">
    <source>
        <dbReference type="EMBL" id="MCI67888.1"/>
    </source>
</evidence>
<evidence type="ECO:0000256" key="1">
    <source>
        <dbReference type="SAM" id="MobiDB-lite"/>
    </source>
</evidence>
<feature type="region of interest" description="Disordered" evidence="1">
    <location>
        <begin position="1"/>
        <end position="58"/>
    </location>
</feature>
<dbReference type="AlphaFoldDB" id="A0A392U448"/>
<dbReference type="EMBL" id="LXQA010726168">
    <property type="protein sequence ID" value="MCI67888.1"/>
    <property type="molecule type" value="Genomic_DNA"/>
</dbReference>
<protein>
    <submittedName>
        <fullName evidence="2">Uncharacterized protein</fullName>
    </submittedName>
</protein>
<evidence type="ECO:0000313" key="3">
    <source>
        <dbReference type="Proteomes" id="UP000265520"/>
    </source>
</evidence>
<organism evidence="2 3">
    <name type="scientific">Trifolium medium</name>
    <dbReference type="NCBI Taxonomy" id="97028"/>
    <lineage>
        <taxon>Eukaryota</taxon>
        <taxon>Viridiplantae</taxon>
        <taxon>Streptophyta</taxon>
        <taxon>Embryophyta</taxon>
        <taxon>Tracheophyta</taxon>
        <taxon>Spermatophyta</taxon>
        <taxon>Magnoliopsida</taxon>
        <taxon>eudicotyledons</taxon>
        <taxon>Gunneridae</taxon>
        <taxon>Pentapetalae</taxon>
        <taxon>rosids</taxon>
        <taxon>fabids</taxon>
        <taxon>Fabales</taxon>
        <taxon>Fabaceae</taxon>
        <taxon>Papilionoideae</taxon>
        <taxon>50 kb inversion clade</taxon>
        <taxon>NPAAA clade</taxon>
        <taxon>Hologalegina</taxon>
        <taxon>IRL clade</taxon>
        <taxon>Trifolieae</taxon>
        <taxon>Trifolium</taxon>
    </lineage>
</organism>
<accession>A0A392U448</accession>
<proteinExistence type="predicted"/>
<dbReference type="Proteomes" id="UP000265520">
    <property type="component" value="Unassembled WGS sequence"/>
</dbReference>
<feature type="compositionally biased region" description="Acidic residues" evidence="1">
    <location>
        <begin position="1"/>
        <end position="10"/>
    </location>
</feature>
<keyword evidence="3" id="KW-1185">Reference proteome</keyword>